<reference evidence="2" key="1">
    <citation type="submission" date="2014-07" db="EMBL/GenBank/DDBJ databases">
        <authorList>
            <person name="Hornung V.Bastian."/>
        </authorList>
    </citation>
    <scope>NUCLEOTIDE SEQUENCE</scope>
    <source>
        <strain evidence="2">PCE-S</strain>
    </source>
</reference>
<evidence type="ECO:0000259" key="1">
    <source>
        <dbReference type="Pfam" id="PF14512"/>
    </source>
</evidence>
<sequence>MWSAMEKRISRRKFAKEPITDQEKEKIIALIDEFNAASGLAMTFLADGSHAFQKLSKSYGLFTNVRSLIVMKGKKELQDLKEKLGYYGEELVLAITDLGLGTCWVGGTFDKDELMADDGEELVCVVLVGRVAAPSLTEKMVRSATHRKVKAMAERIISDQPLPQWVENGMKAVLLAPSAKNSQKTLFKYENNRLNAQIADDYAMDLVDLGIAKKHFEIEAGGKFEFGNGGVFHLS</sequence>
<dbReference type="Gene3D" id="3.40.109.10">
    <property type="entry name" value="NADH Oxidase"/>
    <property type="match status" value="1"/>
</dbReference>
<dbReference type="InterPro" id="IPR000415">
    <property type="entry name" value="Nitroreductase-like"/>
</dbReference>
<gene>
    <name evidence="2" type="ORF">DPCES_1087</name>
</gene>
<accession>A0A098AWG8</accession>
<dbReference type="SUPFAM" id="SSF55469">
    <property type="entry name" value="FMN-dependent nitroreductase-like"/>
    <property type="match status" value="1"/>
</dbReference>
<dbReference type="Pfam" id="PF14512">
    <property type="entry name" value="TM1586_NiRdase"/>
    <property type="match status" value="1"/>
</dbReference>
<name>A0A098AWG8_DESHA</name>
<organism evidence="2">
    <name type="scientific">Desulfitobacterium hafniense</name>
    <name type="common">Desulfitobacterium frappieri</name>
    <dbReference type="NCBI Taxonomy" id="49338"/>
    <lineage>
        <taxon>Bacteria</taxon>
        <taxon>Bacillati</taxon>
        <taxon>Bacillota</taxon>
        <taxon>Clostridia</taxon>
        <taxon>Eubacteriales</taxon>
        <taxon>Desulfitobacteriaceae</taxon>
        <taxon>Desulfitobacterium</taxon>
    </lineage>
</organism>
<protein>
    <submittedName>
        <fullName evidence="2">Nitroreductase</fullName>
    </submittedName>
</protein>
<dbReference type="GO" id="GO:0016491">
    <property type="term" value="F:oxidoreductase activity"/>
    <property type="evidence" value="ECO:0007669"/>
    <property type="project" value="InterPro"/>
</dbReference>
<dbReference type="PATRIC" id="fig|49338.4.peg.1174"/>
<dbReference type="InterPro" id="IPR029478">
    <property type="entry name" value="TM1586_NiRdase"/>
</dbReference>
<feature type="domain" description="Putative nitroreductase TM1586" evidence="1">
    <location>
        <begin position="3"/>
        <end position="220"/>
    </location>
</feature>
<evidence type="ECO:0000313" key="2">
    <source>
        <dbReference type="EMBL" id="CDX00974.1"/>
    </source>
</evidence>
<dbReference type="AlphaFoldDB" id="A0A098AWG8"/>
<proteinExistence type="predicted"/>
<dbReference type="EMBL" id="LK996017">
    <property type="protein sequence ID" value="CDX00974.1"/>
    <property type="molecule type" value="Genomic_DNA"/>
</dbReference>
<dbReference type="RefSeq" id="WP_005814197.1">
    <property type="nucleotide sequence ID" value="NZ_CABKQQ010000051.1"/>
</dbReference>
<dbReference type="CDD" id="cd02062">
    <property type="entry name" value="Nitro_FMN_reductase"/>
    <property type="match status" value="1"/>
</dbReference>